<organism evidence="6 7">
    <name type="scientific">Acinetobacter genomosp. 33YU</name>
    <dbReference type="NCBI Taxonomy" id="1675530"/>
    <lineage>
        <taxon>Bacteria</taxon>
        <taxon>Pseudomonadati</taxon>
        <taxon>Pseudomonadota</taxon>
        <taxon>Gammaproteobacteria</taxon>
        <taxon>Moraxellales</taxon>
        <taxon>Moraxellaceae</taxon>
        <taxon>Acinetobacter</taxon>
    </lineage>
</organism>
<keyword evidence="7" id="KW-1185">Reference proteome</keyword>
<dbReference type="InterPro" id="IPR044665">
    <property type="entry name" value="E_coli_cyclophilin_A-like"/>
</dbReference>
<dbReference type="SUPFAM" id="SSF50891">
    <property type="entry name" value="Cyclophilin-like"/>
    <property type="match status" value="1"/>
</dbReference>
<evidence type="ECO:0000256" key="4">
    <source>
        <dbReference type="RuleBase" id="RU363019"/>
    </source>
</evidence>
<dbReference type="RefSeq" id="WP_004706142.1">
    <property type="nucleotide sequence ID" value="NZ_LFZQ01000020.1"/>
</dbReference>
<dbReference type="CDD" id="cd01920">
    <property type="entry name" value="cyclophilin_EcCYP_like"/>
    <property type="match status" value="1"/>
</dbReference>
<dbReference type="Pfam" id="PF00160">
    <property type="entry name" value="Pro_isomerase"/>
    <property type="match status" value="1"/>
</dbReference>
<dbReference type="InterPro" id="IPR029000">
    <property type="entry name" value="Cyclophilin-like_dom_sf"/>
</dbReference>
<feature type="chain" id="PRO_5010599939" description="Peptidyl-prolyl cis-trans isomerase" evidence="4">
    <location>
        <begin position="20"/>
        <end position="185"/>
    </location>
</feature>
<accession>A0A1V2UXA0</accession>
<sequence length="185" mass="20391">MKKLLMLFCLGLSSHSVWANSLVEMQTNLGNIEIELYDDKAPISVNNFKSYIKSGFYKETIFHRVIPGFMAQGGGMTANMQEKTTRAPIKNEAGNGIANTRGTLAMARTSDPDSATSQFFINVADNKFLNRSPGNPGYAVFGKVVKGMDVVDRIVQVPTSNYGMHQNVPKQPIKIVDIKIKTSKK</sequence>
<dbReference type="EMBL" id="LFZS01000006">
    <property type="protein sequence ID" value="ONN54584.1"/>
    <property type="molecule type" value="Genomic_DNA"/>
</dbReference>
<name>A0A1V2UXA0_9GAMM</name>
<feature type="domain" description="PPIase cyclophilin-type" evidence="5">
    <location>
        <begin position="26"/>
        <end position="180"/>
    </location>
</feature>
<evidence type="ECO:0000313" key="7">
    <source>
        <dbReference type="Proteomes" id="UP000189376"/>
    </source>
</evidence>
<comment type="catalytic activity">
    <reaction evidence="4">
        <text>[protein]-peptidylproline (omega=180) = [protein]-peptidylproline (omega=0)</text>
        <dbReference type="Rhea" id="RHEA:16237"/>
        <dbReference type="Rhea" id="RHEA-COMP:10747"/>
        <dbReference type="Rhea" id="RHEA-COMP:10748"/>
        <dbReference type="ChEBI" id="CHEBI:83833"/>
        <dbReference type="ChEBI" id="CHEBI:83834"/>
        <dbReference type="EC" id="5.2.1.8"/>
    </reaction>
</comment>
<reference evidence="6 7" key="1">
    <citation type="submission" date="2015-07" db="EMBL/GenBank/DDBJ databases">
        <title>Acinetobacter yuneri, a novel member of Acinetobacter calcoaceticus-Acinetobacter baumannii complex isolated from clinical specimen.</title>
        <authorList>
            <person name="Yu Y."/>
        </authorList>
    </citation>
    <scope>NUCLEOTIDE SEQUENCE [LARGE SCALE GENOMIC DNA]</scope>
    <source>
        <strain evidence="6 7">A362</strain>
    </source>
</reference>
<dbReference type="InterPro" id="IPR002130">
    <property type="entry name" value="Cyclophilin-type_PPIase_dom"/>
</dbReference>
<evidence type="ECO:0000259" key="5">
    <source>
        <dbReference type="PROSITE" id="PS50072"/>
    </source>
</evidence>
<protein>
    <recommendedName>
        <fullName evidence="4">Peptidyl-prolyl cis-trans isomerase</fullName>
        <shortName evidence="4">PPIase</shortName>
        <ecNumber evidence="4">5.2.1.8</ecNumber>
    </recommendedName>
</protein>
<evidence type="ECO:0000313" key="6">
    <source>
        <dbReference type="EMBL" id="ONN54584.1"/>
    </source>
</evidence>
<dbReference type="Gene3D" id="2.40.100.10">
    <property type="entry name" value="Cyclophilin-like"/>
    <property type="match status" value="1"/>
</dbReference>
<keyword evidence="3 4" id="KW-0413">Isomerase</keyword>
<dbReference type="PROSITE" id="PS50072">
    <property type="entry name" value="CSA_PPIASE_2"/>
    <property type="match status" value="1"/>
</dbReference>
<dbReference type="PANTHER" id="PTHR43246">
    <property type="entry name" value="PEPTIDYL-PROLYL CIS-TRANS ISOMERASE CYP38, CHLOROPLASTIC"/>
    <property type="match status" value="1"/>
</dbReference>
<dbReference type="GO" id="GO:0003755">
    <property type="term" value="F:peptidyl-prolyl cis-trans isomerase activity"/>
    <property type="evidence" value="ECO:0007669"/>
    <property type="project" value="UniProtKB-UniRule"/>
</dbReference>
<proteinExistence type="inferred from homology"/>
<dbReference type="PROSITE" id="PS00170">
    <property type="entry name" value="CSA_PPIASE_1"/>
    <property type="match status" value="1"/>
</dbReference>
<keyword evidence="4" id="KW-0732">Signal</keyword>
<keyword evidence="2 4" id="KW-0697">Rotamase</keyword>
<dbReference type="InterPro" id="IPR020892">
    <property type="entry name" value="Cyclophilin-type_PPIase_CS"/>
</dbReference>
<dbReference type="GO" id="GO:0006457">
    <property type="term" value="P:protein folding"/>
    <property type="evidence" value="ECO:0007669"/>
    <property type="project" value="InterPro"/>
</dbReference>
<evidence type="ECO:0000256" key="2">
    <source>
        <dbReference type="ARBA" id="ARBA00023110"/>
    </source>
</evidence>
<comment type="caution">
    <text evidence="6">The sequence shown here is derived from an EMBL/GenBank/DDBJ whole genome shotgun (WGS) entry which is preliminary data.</text>
</comment>
<dbReference type="Proteomes" id="UP000189376">
    <property type="component" value="Unassembled WGS sequence"/>
</dbReference>
<comment type="similarity">
    <text evidence="1 4">Belongs to the cyclophilin-type PPIase family.</text>
</comment>
<dbReference type="PRINTS" id="PR00153">
    <property type="entry name" value="CSAPPISMRASE"/>
</dbReference>
<evidence type="ECO:0000256" key="3">
    <source>
        <dbReference type="ARBA" id="ARBA00023235"/>
    </source>
</evidence>
<evidence type="ECO:0000256" key="1">
    <source>
        <dbReference type="ARBA" id="ARBA00007365"/>
    </source>
</evidence>
<dbReference type="EC" id="5.2.1.8" evidence="4"/>
<dbReference type="AlphaFoldDB" id="A0A1V2UXA0"/>
<feature type="signal peptide" evidence="4">
    <location>
        <begin position="1"/>
        <end position="19"/>
    </location>
</feature>
<gene>
    <name evidence="6" type="ORF">AC058_09405</name>
</gene>
<comment type="function">
    <text evidence="4">PPIases accelerate the folding of proteins. It catalyzes the cis-trans isomerization of proline imidic peptide bonds in oligopeptides.</text>
</comment>